<feature type="transmembrane region" description="Helical" evidence="1">
    <location>
        <begin position="22"/>
        <end position="41"/>
    </location>
</feature>
<keyword evidence="1" id="KW-1133">Transmembrane helix</keyword>
<gene>
    <name evidence="2" type="ORF">RN51_02333</name>
</gene>
<sequence length="289" mass="30907">MICLAALACVAPAPNPLADLVQVGILVVAAVALFWAVREWVWGGSILKVQLELGRTDGLRMVRASPADMENPDAIDWRMPYRLDGPALDVAVITVINKGRTPVTVLSPALLFSSKGAEDLRVSGQLVGGSWGEDESRIRLEVHDSCVFTLMLQPMAVIARSDMTFQKPQGAGGNIWARAAVTSGKGGVKLSPSSVRSRAKWYSLNRLDARWKVSTPLRGKPLTPTEELMAQFLAPGGDVYDQSVLLGSVLGAAEAGESVNELAARVEDRYGIMNAGKIAMRAMVLAGKL</sequence>
<evidence type="ECO:0000313" key="3">
    <source>
        <dbReference type="Proteomes" id="UP000033725"/>
    </source>
</evidence>
<dbReference type="EMBL" id="JYIV01000027">
    <property type="protein sequence ID" value="KJL21318.1"/>
    <property type="molecule type" value="Genomic_DNA"/>
</dbReference>
<evidence type="ECO:0000256" key="1">
    <source>
        <dbReference type="SAM" id="Phobius"/>
    </source>
</evidence>
<keyword evidence="1" id="KW-0472">Membrane</keyword>
<dbReference type="PATRIC" id="fig|82380.10.peg.2347"/>
<dbReference type="AlphaFoldDB" id="A0A0F0KKD6"/>
<name>A0A0F0KKD6_9MICO</name>
<evidence type="ECO:0000313" key="2">
    <source>
        <dbReference type="EMBL" id="KJL21318.1"/>
    </source>
</evidence>
<proteinExistence type="predicted"/>
<dbReference type="OrthoDB" id="5118911at2"/>
<comment type="caution">
    <text evidence="2">The sequence shown here is derived from an EMBL/GenBank/DDBJ whole genome shotgun (WGS) entry which is preliminary data.</text>
</comment>
<dbReference type="RefSeq" id="WP_153243567.1">
    <property type="nucleotide sequence ID" value="NZ_JYIV01000027.1"/>
</dbReference>
<protein>
    <submittedName>
        <fullName evidence="2">Uncharacterized protein</fullName>
    </submittedName>
</protein>
<reference evidence="2 3" key="1">
    <citation type="submission" date="2015-02" db="EMBL/GenBank/DDBJ databases">
        <title>Draft genome sequences of ten Microbacterium spp. with emphasis on heavy metal contaminated environments.</title>
        <authorList>
            <person name="Corretto E."/>
        </authorList>
    </citation>
    <scope>NUCLEOTIDE SEQUENCE [LARGE SCALE GENOMIC DNA]</scope>
    <source>
        <strain evidence="2 3">BEL163</strain>
    </source>
</reference>
<accession>A0A0F0KKD6</accession>
<organism evidence="2 3">
    <name type="scientific">Microbacterium oxydans</name>
    <dbReference type="NCBI Taxonomy" id="82380"/>
    <lineage>
        <taxon>Bacteria</taxon>
        <taxon>Bacillati</taxon>
        <taxon>Actinomycetota</taxon>
        <taxon>Actinomycetes</taxon>
        <taxon>Micrococcales</taxon>
        <taxon>Microbacteriaceae</taxon>
        <taxon>Microbacterium</taxon>
    </lineage>
</organism>
<keyword evidence="1" id="KW-0812">Transmembrane</keyword>
<dbReference type="Proteomes" id="UP000033725">
    <property type="component" value="Unassembled WGS sequence"/>
</dbReference>